<dbReference type="Pfam" id="PF13091">
    <property type="entry name" value="PLDc_2"/>
    <property type="match status" value="2"/>
</dbReference>
<comment type="caution">
    <text evidence="11">The sequence shown here is derived from an EMBL/GenBank/DDBJ whole genome shotgun (WGS) entry which is preliminary data.</text>
</comment>
<accession>A0ABU2DRD0</accession>
<keyword evidence="12" id="KW-1185">Reference proteome</keyword>
<evidence type="ECO:0000256" key="1">
    <source>
        <dbReference type="ARBA" id="ARBA00004236"/>
    </source>
</evidence>
<evidence type="ECO:0000256" key="6">
    <source>
        <dbReference type="ARBA" id="ARBA00022989"/>
    </source>
</evidence>
<gene>
    <name evidence="11" type="primary">cls</name>
    <name evidence="11" type="ORF">RIL96_05680</name>
</gene>
<evidence type="ECO:0000313" key="11">
    <source>
        <dbReference type="EMBL" id="MDR8019054.1"/>
    </source>
</evidence>
<evidence type="ECO:0000256" key="7">
    <source>
        <dbReference type="ARBA" id="ARBA00023136"/>
    </source>
</evidence>
<keyword evidence="7 9" id="KW-0472">Membrane</keyword>
<dbReference type="InterPro" id="IPR001736">
    <property type="entry name" value="PLipase_D/transphosphatidylase"/>
</dbReference>
<dbReference type="Proteomes" id="UP001251870">
    <property type="component" value="Unassembled WGS sequence"/>
</dbReference>
<protein>
    <recommendedName>
        <fullName evidence="8">Cardiolipin synthase</fullName>
        <ecNumber evidence="8">2.7.8.-</ecNumber>
    </recommendedName>
</protein>
<reference evidence="11 12" key="1">
    <citation type="submission" date="2023-09" db="EMBL/GenBank/DDBJ databases">
        <title>Description of three actinobacteria isolated from air of manufacturing shop in a pharmaceutical factory.</title>
        <authorList>
            <person name="Zhang D.-F."/>
        </authorList>
    </citation>
    <scope>NUCLEOTIDE SEQUENCE [LARGE SCALE GENOMIC DNA]</scope>
    <source>
        <strain evidence="11 12">LY-0111</strain>
    </source>
</reference>
<dbReference type="InterPro" id="IPR022924">
    <property type="entry name" value="Cardiolipin_synthase"/>
</dbReference>
<dbReference type="EMBL" id="JAVKGR010000004">
    <property type="protein sequence ID" value="MDR8019054.1"/>
    <property type="molecule type" value="Genomic_DNA"/>
</dbReference>
<keyword evidence="6 9" id="KW-1133">Transmembrane helix</keyword>
<evidence type="ECO:0000256" key="3">
    <source>
        <dbReference type="ARBA" id="ARBA00022679"/>
    </source>
</evidence>
<dbReference type="Gene3D" id="3.30.870.10">
    <property type="entry name" value="Endonuclease Chain A"/>
    <property type="match status" value="2"/>
</dbReference>
<name>A0ABU2DRD0_9MICC</name>
<keyword evidence="4 9" id="KW-0812">Transmembrane</keyword>
<dbReference type="SMART" id="SM00155">
    <property type="entry name" value="PLDc"/>
    <property type="match status" value="2"/>
</dbReference>
<dbReference type="PANTHER" id="PTHR21248:SF22">
    <property type="entry name" value="PHOSPHOLIPASE D"/>
    <property type="match status" value="1"/>
</dbReference>
<sequence length="516" mass="58254">MDNPALGASPSRTQEVSRGVLWPLSGFSIDTLPEWLIWIVLVVEVGVRIAVLGIIPGNRRPATAMAWLLAIFFIPAIALPLFLLIGTNKLSRRRQDRQRVINEALLKATSHMDLTDHLLACGEQLRGTITLNRNLGAFPIHEGNHLRLLGEYEDAFEWMVEAIDSAQEYVHVLFYIMGDDPHYAGPVFDAMERAADRGVTVRLLYDHMGTMRVKGYRRLRRRLKASRIQHHAVLPVRPLKRRFSRLDLRNHRKIVVVDGERALTGSTNLIEPHYHRPSAVRSGRRWVELNVVASGPVVTGLDIVFASDWYTETEENIAERLGIDLQEDEDARGGSLVQVVPSGPGFPDENNLRLFNDLLYNAVHRVVICTPYLVPDDSLLYAVTGAAHRGVEVTLLVSERADQAVVHHAQQSYYEGLLEAGVRIHRYPAPDVLHAKFMLIDQDTMVIGSSNMDMRSFSLNLEVTLLIIDAAMVEQTDAVLAQYMEVSRPLTLEQWRQRPLRVRYLDNVCRLTAGLQ</sequence>
<comment type="subcellular location">
    <subcellularLocation>
        <location evidence="1">Cell membrane</location>
    </subcellularLocation>
</comment>
<evidence type="ECO:0000256" key="2">
    <source>
        <dbReference type="ARBA" id="ARBA00022475"/>
    </source>
</evidence>
<dbReference type="InterPro" id="IPR025202">
    <property type="entry name" value="PLD-like_dom"/>
</dbReference>
<dbReference type="PANTHER" id="PTHR21248">
    <property type="entry name" value="CARDIOLIPIN SYNTHASE"/>
    <property type="match status" value="1"/>
</dbReference>
<evidence type="ECO:0000256" key="5">
    <source>
        <dbReference type="ARBA" id="ARBA00022737"/>
    </source>
</evidence>
<evidence type="ECO:0000259" key="10">
    <source>
        <dbReference type="PROSITE" id="PS50035"/>
    </source>
</evidence>
<feature type="domain" description="PLD phosphodiesterase" evidence="10">
    <location>
        <begin position="429"/>
        <end position="456"/>
    </location>
</feature>
<dbReference type="PROSITE" id="PS50035">
    <property type="entry name" value="PLD"/>
    <property type="match status" value="2"/>
</dbReference>
<dbReference type="EC" id="2.7.8.-" evidence="8"/>
<dbReference type="SUPFAM" id="SSF56024">
    <property type="entry name" value="Phospholipase D/nuclease"/>
    <property type="match status" value="2"/>
</dbReference>
<feature type="transmembrane region" description="Helical" evidence="9">
    <location>
        <begin position="67"/>
        <end position="85"/>
    </location>
</feature>
<keyword evidence="5" id="KW-0677">Repeat</keyword>
<evidence type="ECO:0000256" key="9">
    <source>
        <dbReference type="SAM" id="Phobius"/>
    </source>
</evidence>
<organism evidence="11 12">
    <name type="scientific">Nesterenkonia aerolata</name>
    <dbReference type="NCBI Taxonomy" id="3074079"/>
    <lineage>
        <taxon>Bacteria</taxon>
        <taxon>Bacillati</taxon>
        <taxon>Actinomycetota</taxon>
        <taxon>Actinomycetes</taxon>
        <taxon>Micrococcales</taxon>
        <taxon>Micrococcaceae</taxon>
        <taxon>Nesterenkonia</taxon>
    </lineage>
</organism>
<dbReference type="CDD" id="cd09158">
    <property type="entry name" value="PLDc_EcCLS_like_2"/>
    <property type="match status" value="1"/>
</dbReference>
<evidence type="ECO:0000256" key="4">
    <source>
        <dbReference type="ARBA" id="ARBA00022692"/>
    </source>
</evidence>
<evidence type="ECO:0000256" key="8">
    <source>
        <dbReference type="NCBIfam" id="TIGR04265"/>
    </source>
</evidence>
<feature type="transmembrane region" description="Helical" evidence="9">
    <location>
        <begin position="35"/>
        <end position="55"/>
    </location>
</feature>
<keyword evidence="2" id="KW-1003">Cell membrane</keyword>
<proteinExistence type="predicted"/>
<feature type="domain" description="PLD phosphodiesterase" evidence="10">
    <location>
        <begin position="246"/>
        <end position="273"/>
    </location>
</feature>
<keyword evidence="3" id="KW-0808">Transferase</keyword>
<dbReference type="NCBIfam" id="TIGR04265">
    <property type="entry name" value="bac_cardiolipin"/>
    <property type="match status" value="1"/>
</dbReference>
<evidence type="ECO:0000313" key="12">
    <source>
        <dbReference type="Proteomes" id="UP001251870"/>
    </source>
</evidence>